<evidence type="ECO:0000313" key="2">
    <source>
        <dbReference type="Proteomes" id="UP000267821"/>
    </source>
</evidence>
<sequence length="78" mass="8637">MVEVGIAEPIVTVYGDYVCLTLEAPAMIWISLAMDLSLRKNGKVDSEVTVNHCARLENFFTISQYACLCPLVYHLVSA</sequence>
<proteinExistence type="predicted"/>
<keyword evidence="2" id="KW-1185">Reference proteome</keyword>
<dbReference type="EMBL" id="ML121528">
    <property type="protein sequence ID" value="RPB29271.1"/>
    <property type="molecule type" value="Genomic_DNA"/>
</dbReference>
<dbReference type="InParanoid" id="A0A3N4MAP0"/>
<evidence type="ECO:0000313" key="1">
    <source>
        <dbReference type="EMBL" id="RPB29271.1"/>
    </source>
</evidence>
<dbReference type="AlphaFoldDB" id="A0A3N4MAP0"/>
<organism evidence="1 2">
    <name type="scientific">Terfezia boudieri ATCC MYA-4762</name>
    <dbReference type="NCBI Taxonomy" id="1051890"/>
    <lineage>
        <taxon>Eukaryota</taxon>
        <taxon>Fungi</taxon>
        <taxon>Dikarya</taxon>
        <taxon>Ascomycota</taxon>
        <taxon>Pezizomycotina</taxon>
        <taxon>Pezizomycetes</taxon>
        <taxon>Pezizales</taxon>
        <taxon>Pezizaceae</taxon>
        <taxon>Terfezia</taxon>
    </lineage>
</organism>
<dbReference type="Proteomes" id="UP000267821">
    <property type="component" value="Unassembled WGS sequence"/>
</dbReference>
<accession>A0A3N4MAP0</accession>
<name>A0A3N4MAP0_9PEZI</name>
<protein>
    <submittedName>
        <fullName evidence="1">Uncharacterized protein</fullName>
    </submittedName>
</protein>
<gene>
    <name evidence="1" type="ORF">L211DRAFT_265879</name>
</gene>
<reference evidence="1 2" key="1">
    <citation type="journal article" date="2018" name="Nat. Ecol. Evol.">
        <title>Pezizomycetes genomes reveal the molecular basis of ectomycorrhizal truffle lifestyle.</title>
        <authorList>
            <person name="Murat C."/>
            <person name="Payen T."/>
            <person name="Noel B."/>
            <person name="Kuo A."/>
            <person name="Morin E."/>
            <person name="Chen J."/>
            <person name="Kohler A."/>
            <person name="Krizsan K."/>
            <person name="Balestrini R."/>
            <person name="Da Silva C."/>
            <person name="Montanini B."/>
            <person name="Hainaut M."/>
            <person name="Levati E."/>
            <person name="Barry K.W."/>
            <person name="Belfiori B."/>
            <person name="Cichocki N."/>
            <person name="Clum A."/>
            <person name="Dockter R.B."/>
            <person name="Fauchery L."/>
            <person name="Guy J."/>
            <person name="Iotti M."/>
            <person name="Le Tacon F."/>
            <person name="Lindquist E.A."/>
            <person name="Lipzen A."/>
            <person name="Malagnac F."/>
            <person name="Mello A."/>
            <person name="Molinier V."/>
            <person name="Miyauchi S."/>
            <person name="Poulain J."/>
            <person name="Riccioni C."/>
            <person name="Rubini A."/>
            <person name="Sitrit Y."/>
            <person name="Splivallo R."/>
            <person name="Traeger S."/>
            <person name="Wang M."/>
            <person name="Zifcakova L."/>
            <person name="Wipf D."/>
            <person name="Zambonelli A."/>
            <person name="Paolocci F."/>
            <person name="Nowrousian M."/>
            <person name="Ottonello S."/>
            <person name="Baldrian P."/>
            <person name="Spatafora J.W."/>
            <person name="Henrissat B."/>
            <person name="Nagy L.G."/>
            <person name="Aury J.M."/>
            <person name="Wincker P."/>
            <person name="Grigoriev I.V."/>
            <person name="Bonfante P."/>
            <person name="Martin F.M."/>
        </authorList>
    </citation>
    <scope>NUCLEOTIDE SEQUENCE [LARGE SCALE GENOMIC DNA]</scope>
    <source>
        <strain evidence="1 2">ATCC MYA-4762</strain>
    </source>
</reference>